<evidence type="ECO:0000256" key="1">
    <source>
        <dbReference type="ARBA" id="ARBA00010820"/>
    </source>
</evidence>
<dbReference type="GO" id="GO:0005634">
    <property type="term" value="C:nucleus"/>
    <property type="evidence" value="ECO:0007669"/>
    <property type="project" value="TreeGrafter"/>
</dbReference>
<proteinExistence type="inferred from homology"/>
<dbReference type="PANTHER" id="PTHR31662:SF8">
    <property type="entry name" value="EXPRESSED PROTEIN"/>
    <property type="match status" value="1"/>
</dbReference>
<dbReference type="GO" id="GO:0006355">
    <property type="term" value="P:regulation of DNA-templated transcription"/>
    <property type="evidence" value="ECO:0007669"/>
    <property type="project" value="InterPro"/>
</dbReference>
<feature type="domain" description="Glabrous enhancer-binding protein-like DBD" evidence="3">
    <location>
        <begin position="5"/>
        <end position="54"/>
    </location>
</feature>
<evidence type="ECO:0000259" key="3">
    <source>
        <dbReference type="Pfam" id="PF04504"/>
    </source>
</evidence>
<gene>
    <name evidence="4" type="ORF">M6B38_315345</name>
</gene>
<dbReference type="AlphaFoldDB" id="A0AAX6HFM0"/>
<feature type="compositionally biased region" description="Gly residues" evidence="2">
    <location>
        <begin position="156"/>
        <end position="166"/>
    </location>
</feature>
<name>A0AAX6HFM0_IRIPA</name>
<feature type="region of interest" description="Disordered" evidence="2">
    <location>
        <begin position="63"/>
        <end position="170"/>
    </location>
</feature>
<sequence length="229" mass="24164">MPQPYTRSQLSEKLRRLRKKYRSLSARIARGAQDPSRLAPHDRDLLHLCTRLWHPDHASASPFSAPDVAAATAPRGRLLQGEPPPPRQSPRPCPAATAAGPPVRQCRGVGDGGRRASGNSSVSSCCPRCCGGGGGRDENENETRGGEDGAGRVRQGAGGDQDGPGEAGRRGWIWGRRAGAEVAGAEGRGAGRVCPEAEADARAVAWLGLNRENGWLVFITGLTVEILVV</sequence>
<organism evidence="4 5">
    <name type="scientific">Iris pallida</name>
    <name type="common">Sweet iris</name>
    <dbReference type="NCBI Taxonomy" id="29817"/>
    <lineage>
        <taxon>Eukaryota</taxon>
        <taxon>Viridiplantae</taxon>
        <taxon>Streptophyta</taxon>
        <taxon>Embryophyta</taxon>
        <taxon>Tracheophyta</taxon>
        <taxon>Spermatophyta</taxon>
        <taxon>Magnoliopsida</taxon>
        <taxon>Liliopsida</taxon>
        <taxon>Asparagales</taxon>
        <taxon>Iridaceae</taxon>
        <taxon>Iridoideae</taxon>
        <taxon>Irideae</taxon>
        <taxon>Iris</taxon>
    </lineage>
</organism>
<keyword evidence="5" id="KW-1185">Reference proteome</keyword>
<reference evidence="4" key="2">
    <citation type="submission" date="2023-04" db="EMBL/GenBank/DDBJ databases">
        <authorList>
            <person name="Bruccoleri R.E."/>
            <person name="Oakeley E.J."/>
            <person name="Faust A.-M."/>
            <person name="Dessus-Babus S."/>
            <person name="Altorfer M."/>
            <person name="Burckhardt D."/>
            <person name="Oertli M."/>
            <person name="Naumann U."/>
            <person name="Petersen F."/>
            <person name="Wong J."/>
        </authorList>
    </citation>
    <scope>NUCLEOTIDE SEQUENCE</scope>
    <source>
        <strain evidence="4">GSM-AAB239-AS_SAM_17_03QT</strain>
        <tissue evidence="4">Leaf</tissue>
    </source>
</reference>
<evidence type="ECO:0000313" key="4">
    <source>
        <dbReference type="EMBL" id="KAJ6839381.1"/>
    </source>
</evidence>
<comment type="similarity">
    <text evidence="1">Belongs to the GeBP family.</text>
</comment>
<evidence type="ECO:0000313" key="5">
    <source>
        <dbReference type="Proteomes" id="UP001140949"/>
    </source>
</evidence>
<dbReference type="InterPro" id="IPR053932">
    <property type="entry name" value="GeBP-like_DBD"/>
</dbReference>
<comment type="caution">
    <text evidence="4">The sequence shown here is derived from an EMBL/GenBank/DDBJ whole genome shotgun (WGS) entry which is preliminary data.</text>
</comment>
<protein>
    <submittedName>
        <fullName evidence="4">Hypermethylated in cancer 1 protein</fullName>
    </submittedName>
</protein>
<feature type="compositionally biased region" description="Basic and acidic residues" evidence="2">
    <location>
        <begin position="135"/>
        <end position="151"/>
    </location>
</feature>
<dbReference type="InterPro" id="IPR007592">
    <property type="entry name" value="GEBP"/>
</dbReference>
<evidence type="ECO:0000256" key="2">
    <source>
        <dbReference type="SAM" id="MobiDB-lite"/>
    </source>
</evidence>
<dbReference type="Proteomes" id="UP001140949">
    <property type="component" value="Unassembled WGS sequence"/>
</dbReference>
<dbReference type="Pfam" id="PF04504">
    <property type="entry name" value="GeBP-like_DBD"/>
    <property type="match status" value="1"/>
</dbReference>
<feature type="compositionally biased region" description="Pro residues" evidence="2">
    <location>
        <begin position="82"/>
        <end position="93"/>
    </location>
</feature>
<dbReference type="EMBL" id="JANAVB010010000">
    <property type="protein sequence ID" value="KAJ6839381.1"/>
    <property type="molecule type" value="Genomic_DNA"/>
</dbReference>
<reference evidence="4" key="1">
    <citation type="journal article" date="2023" name="GigaByte">
        <title>Genome assembly of the bearded iris, Iris pallida Lam.</title>
        <authorList>
            <person name="Bruccoleri R.E."/>
            <person name="Oakeley E.J."/>
            <person name="Faust A.M.E."/>
            <person name="Altorfer M."/>
            <person name="Dessus-Babus S."/>
            <person name="Burckhardt D."/>
            <person name="Oertli M."/>
            <person name="Naumann U."/>
            <person name="Petersen F."/>
            <person name="Wong J."/>
        </authorList>
    </citation>
    <scope>NUCLEOTIDE SEQUENCE</scope>
    <source>
        <strain evidence="4">GSM-AAB239-AS_SAM_17_03QT</strain>
    </source>
</reference>
<dbReference type="PANTHER" id="PTHR31662">
    <property type="entry name" value="BNAANNG10740D PROTEIN-RELATED"/>
    <property type="match status" value="1"/>
</dbReference>
<accession>A0AAX6HFM0</accession>